<dbReference type="InterPro" id="IPR014729">
    <property type="entry name" value="Rossmann-like_a/b/a_fold"/>
</dbReference>
<dbReference type="Proteomes" id="UP001227230">
    <property type="component" value="Chromosome 18"/>
</dbReference>
<dbReference type="Gene3D" id="3.40.50.620">
    <property type="entry name" value="HUPs"/>
    <property type="match status" value="1"/>
</dbReference>
<dbReference type="InterPro" id="IPR006015">
    <property type="entry name" value="Universal_stress_UspA"/>
</dbReference>
<dbReference type="Pfam" id="PF00582">
    <property type="entry name" value="Usp"/>
    <property type="match status" value="1"/>
</dbReference>
<evidence type="ECO:0000259" key="1">
    <source>
        <dbReference type="Pfam" id="PF00582"/>
    </source>
</evidence>
<proteinExistence type="predicted"/>
<dbReference type="PANTHER" id="PTHR31964">
    <property type="entry name" value="ADENINE NUCLEOTIDE ALPHA HYDROLASES-LIKE SUPERFAMILY PROTEIN"/>
    <property type="match status" value="1"/>
</dbReference>
<gene>
    <name evidence="2" type="ORF">VitviT2T_027307</name>
</gene>
<protein>
    <recommendedName>
        <fullName evidence="1">UspA domain-containing protein</fullName>
    </recommendedName>
</protein>
<evidence type="ECO:0000313" key="2">
    <source>
        <dbReference type="EMBL" id="WKA09684.1"/>
    </source>
</evidence>
<organism evidence="2 3">
    <name type="scientific">Vitis vinifera</name>
    <name type="common">Grape</name>
    <dbReference type="NCBI Taxonomy" id="29760"/>
    <lineage>
        <taxon>Eukaryota</taxon>
        <taxon>Viridiplantae</taxon>
        <taxon>Streptophyta</taxon>
        <taxon>Embryophyta</taxon>
        <taxon>Tracheophyta</taxon>
        <taxon>Spermatophyta</taxon>
        <taxon>Magnoliopsida</taxon>
        <taxon>eudicotyledons</taxon>
        <taxon>Gunneridae</taxon>
        <taxon>Pentapetalae</taxon>
        <taxon>rosids</taxon>
        <taxon>Vitales</taxon>
        <taxon>Vitaceae</taxon>
        <taxon>Viteae</taxon>
        <taxon>Vitis</taxon>
    </lineage>
</organism>
<dbReference type="CDD" id="cd23659">
    <property type="entry name" value="USP_At3g01520-like"/>
    <property type="match status" value="1"/>
</dbReference>
<keyword evidence="3" id="KW-1185">Reference proteome</keyword>
<dbReference type="SUPFAM" id="SSF52402">
    <property type="entry name" value="Adenine nucleotide alpha hydrolases-like"/>
    <property type="match status" value="1"/>
</dbReference>
<dbReference type="PRINTS" id="PR01438">
    <property type="entry name" value="UNVRSLSTRESS"/>
</dbReference>
<dbReference type="EMBL" id="CP126665">
    <property type="protein sequence ID" value="WKA09684.1"/>
    <property type="molecule type" value="Genomic_DNA"/>
</dbReference>
<evidence type="ECO:0000313" key="3">
    <source>
        <dbReference type="Proteomes" id="UP001227230"/>
    </source>
</evidence>
<dbReference type="InterPro" id="IPR006016">
    <property type="entry name" value="UspA"/>
</dbReference>
<feature type="domain" description="UspA" evidence="1">
    <location>
        <begin position="6"/>
        <end position="165"/>
    </location>
</feature>
<name>A0ABY9DRK4_VITVI</name>
<accession>A0ABY9DRK4</accession>
<sequence length="168" mass="17992">MSGNLQRVIVAVDGSEESMKALRWALDNIKLRSPPSHAEAGSFVILHVQSPPSIATGLNPGAIPFGGPTDLEVPAFTAAIEAHQRRITEAILDHALKICSDKNVNVKTDVVIGDPKEKICEAAVNLHADLLVMGSRAFGPIRRMFLGSVSNYCTNHAQCPVMIVKDTA</sequence>
<reference evidence="2 3" key="1">
    <citation type="journal article" date="2023" name="Hortic Res">
        <title>The complete reference genome for grapevine (Vitis vinifera L.) genetics and breeding.</title>
        <authorList>
            <person name="Shi X."/>
            <person name="Cao S."/>
            <person name="Wang X."/>
            <person name="Huang S."/>
            <person name="Wang Y."/>
            <person name="Liu Z."/>
            <person name="Liu W."/>
            <person name="Leng X."/>
            <person name="Peng Y."/>
            <person name="Wang N."/>
            <person name="Wang Y."/>
            <person name="Ma Z."/>
            <person name="Xu X."/>
            <person name="Zhang F."/>
            <person name="Xue H."/>
            <person name="Zhong H."/>
            <person name="Wang Y."/>
            <person name="Zhang K."/>
            <person name="Velt A."/>
            <person name="Avia K."/>
            <person name="Holtgrawe D."/>
            <person name="Grimplet J."/>
            <person name="Matus J.T."/>
            <person name="Ware D."/>
            <person name="Wu X."/>
            <person name="Wang H."/>
            <person name="Liu C."/>
            <person name="Fang Y."/>
            <person name="Rustenholz C."/>
            <person name="Cheng Z."/>
            <person name="Xiao H."/>
            <person name="Zhou Y."/>
        </authorList>
    </citation>
    <scope>NUCLEOTIDE SEQUENCE [LARGE SCALE GENOMIC DNA]</scope>
    <source>
        <strain evidence="3">cv. Pinot noir / PN40024</strain>
        <tissue evidence="2">Leaf</tissue>
    </source>
</reference>
<dbReference type="PANTHER" id="PTHR31964:SF122">
    <property type="entry name" value="OS02G0760500 PROTEIN"/>
    <property type="match status" value="1"/>
</dbReference>